<dbReference type="PROSITE" id="PS50206">
    <property type="entry name" value="RHODANESE_3"/>
    <property type="match status" value="1"/>
</dbReference>
<dbReference type="OrthoDB" id="9812109at2"/>
<sequence length="156" mass="16452">MTFTRRHIMALLAAVPFQSLATQSTAQSSDIWSATDSYAALSKGDIRMLDIRTPPEWAETGVAKGAWPVNLHDRSFGKRLFAAQELAQGRPVALICATGGRTGGVLGYLRQSAFAGFIDVSEGMMGSPAGPGWLKLGLPIVPAAEALAALPDVLRA</sequence>
<keyword evidence="1" id="KW-0732">Signal</keyword>
<evidence type="ECO:0000313" key="3">
    <source>
        <dbReference type="EMBL" id="SMX48613.1"/>
    </source>
</evidence>
<accession>A0A238L0K7</accession>
<proteinExistence type="predicted"/>
<dbReference type="EMBL" id="FXYH01000018">
    <property type="protein sequence ID" value="SMX48613.1"/>
    <property type="molecule type" value="Genomic_DNA"/>
</dbReference>
<dbReference type="Pfam" id="PF00581">
    <property type="entry name" value="Rhodanese"/>
    <property type="match status" value="1"/>
</dbReference>
<evidence type="ECO:0000313" key="4">
    <source>
        <dbReference type="Proteomes" id="UP000220836"/>
    </source>
</evidence>
<keyword evidence="4" id="KW-1185">Reference proteome</keyword>
<evidence type="ECO:0000259" key="2">
    <source>
        <dbReference type="PROSITE" id="PS50206"/>
    </source>
</evidence>
<dbReference type="InterPro" id="IPR001763">
    <property type="entry name" value="Rhodanese-like_dom"/>
</dbReference>
<dbReference type="RefSeq" id="WP_097806316.1">
    <property type="nucleotide sequence ID" value="NZ_CBDIHF020000004.1"/>
</dbReference>
<protein>
    <recommendedName>
        <fullName evidence="2">Rhodanese domain-containing protein</fullName>
    </recommendedName>
</protein>
<dbReference type="InterPro" id="IPR036873">
    <property type="entry name" value="Rhodanese-like_dom_sf"/>
</dbReference>
<dbReference type="SUPFAM" id="SSF52821">
    <property type="entry name" value="Rhodanese/Cell cycle control phosphatase"/>
    <property type="match status" value="1"/>
</dbReference>
<feature type="signal peptide" evidence="1">
    <location>
        <begin position="1"/>
        <end position="21"/>
    </location>
</feature>
<dbReference type="Proteomes" id="UP000220836">
    <property type="component" value="Unassembled WGS sequence"/>
</dbReference>
<dbReference type="AlphaFoldDB" id="A0A238L0K7"/>
<feature type="domain" description="Rhodanese" evidence="2">
    <location>
        <begin position="42"/>
        <end position="142"/>
    </location>
</feature>
<reference evidence="3 4" key="1">
    <citation type="submission" date="2017-05" db="EMBL/GenBank/DDBJ databases">
        <authorList>
            <person name="Song R."/>
            <person name="Chenine A.L."/>
            <person name="Ruprecht R.M."/>
        </authorList>
    </citation>
    <scope>NUCLEOTIDE SEQUENCE [LARGE SCALE GENOMIC DNA]</scope>
    <source>
        <strain evidence="3 4">CECT 8663</strain>
    </source>
</reference>
<feature type="chain" id="PRO_5012602012" description="Rhodanese domain-containing protein" evidence="1">
    <location>
        <begin position="22"/>
        <end position="156"/>
    </location>
</feature>
<gene>
    <name evidence="3" type="ORF">PEV8663_03870</name>
</gene>
<dbReference type="CDD" id="cd00158">
    <property type="entry name" value="RHOD"/>
    <property type="match status" value="1"/>
</dbReference>
<organism evidence="3 4">
    <name type="scientific">Pelagimonas varians</name>
    <dbReference type="NCBI Taxonomy" id="696760"/>
    <lineage>
        <taxon>Bacteria</taxon>
        <taxon>Pseudomonadati</taxon>
        <taxon>Pseudomonadota</taxon>
        <taxon>Alphaproteobacteria</taxon>
        <taxon>Rhodobacterales</taxon>
        <taxon>Roseobacteraceae</taxon>
        <taxon>Pelagimonas</taxon>
    </lineage>
</organism>
<dbReference type="Gene3D" id="3.40.250.10">
    <property type="entry name" value="Rhodanese-like domain"/>
    <property type="match status" value="1"/>
</dbReference>
<evidence type="ECO:0000256" key="1">
    <source>
        <dbReference type="SAM" id="SignalP"/>
    </source>
</evidence>
<name>A0A238L0K7_9RHOB</name>